<keyword evidence="8" id="KW-1185">Reference proteome</keyword>
<evidence type="ECO:0000256" key="5">
    <source>
        <dbReference type="SAM" id="SignalP"/>
    </source>
</evidence>
<dbReference type="Pfam" id="PF13442">
    <property type="entry name" value="Cytochrome_CBB3"/>
    <property type="match status" value="1"/>
</dbReference>
<dbReference type="KEGG" id="ttc:FOKN1_0461"/>
<dbReference type="Gene3D" id="1.10.760.10">
    <property type="entry name" value="Cytochrome c-like domain"/>
    <property type="match status" value="1"/>
</dbReference>
<dbReference type="EMBL" id="AP018052">
    <property type="protein sequence ID" value="BAZ92865.1"/>
    <property type="molecule type" value="Genomic_DNA"/>
</dbReference>
<evidence type="ECO:0000313" key="8">
    <source>
        <dbReference type="Proteomes" id="UP000218765"/>
    </source>
</evidence>
<dbReference type="InterPro" id="IPR036909">
    <property type="entry name" value="Cyt_c-like_dom_sf"/>
</dbReference>
<keyword evidence="3 4" id="KW-0408">Iron</keyword>
<dbReference type="SUPFAM" id="SSF46626">
    <property type="entry name" value="Cytochrome c"/>
    <property type="match status" value="1"/>
</dbReference>
<dbReference type="AlphaFoldDB" id="A0A1Z4VMY8"/>
<accession>A0A1Z4VMY8</accession>
<dbReference type="InterPro" id="IPR009056">
    <property type="entry name" value="Cyt_c-like_dom"/>
</dbReference>
<dbReference type="Proteomes" id="UP000218765">
    <property type="component" value="Chromosome"/>
</dbReference>
<evidence type="ECO:0000256" key="4">
    <source>
        <dbReference type="PROSITE-ProRule" id="PRU00433"/>
    </source>
</evidence>
<protein>
    <submittedName>
        <fullName evidence="7">Cytochrome c, mono-and diheme variants</fullName>
    </submittedName>
</protein>
<feature type="domain" description="Cytochrome c" evidence="6">
    <location>
        <begin position="19"/>
        <end position="104"/>
    </location>
</feature>
<dbReference type="OrthoDB" id="8689082at2"/>
<evidence type="ECO:0000256" key="2">
    <source>
        <dbReference type="ARBA" id="ARBA00022723"/>
    </source>
</evidence>
<feature type="chain" id="PRO_5013300807" evidence="5">
    <location>
        <begin position="22"/>
        <end position="104"/>
    </location>
</feature>
<evidence type="ECO:0000256" key="3">
    <source>
        <dbReference type="ARBA" id="ARBA00023004"/>
    </source>
</evidence>
<dbReference type="GO" id="GO:0046872">
    <property type="term" value="F:metal ion binding"/>
    <property type="evidence" value="ECO:0007669"/>
    <property type="project" value="UniProtKB-KW"/>
</dbReference>
<keyword evidence="5" id="KW-0732">Signal</keyword>
<organism evidence="7 8">
    <name type="scientific">Thiohalobacter thiocyanaticus</name>
    <dbReference type="NCBI Taxonomy" id="585455"/>
    <lineage>
        <taxon>Bacteria</taxon>
        <taxon>Pseudomonadati</taxon>
        <taxon>Pseudomonadota</taxon>
        <taxon>Gammaproteobacteria</taxon>
        <taxon>Thiohalobacterales</taxon>
        <taxon>Thiohalobacteraceae</taxon>
        <taxon>Thiohalobacter</taxon>
    </lineage>
</organism>
<reference evidence="7 8" key="1">
    <citation type="submission" date="2017-05" db="EMBL/GenBank/DDBJ databases">
        <title>Thiocyanate degradation by Thiohalobacter thiocyanaticus FOKN1.</title>
        <authorList>
            <person name="Oshiki M."/>
            <person name="Fukushima T."/>
            <person name="Kawano S."/>
            <person name="Nakagawa J."/>
        </authorList>
    </citation>
    <scope>NUCLEOTIDE SEQUENCE [LARGE SCALE GENOMIC DNA]</scope>
    <source>
        <strain evidence="7 8">FOKN1</strain>
    </source>
</reference>
<name>A0A1Z4VMY8_9GAMM</name>
<dbReference type="RefSeq" id="WP_096364327.1">
    <property type="nucleotide sequence ID" value="NZ_AP018052.1"/>
</dbReference>
<evidence type="ECO:0000259" key="6">
    <source>
        <dbReference type="PROSITE" id="PS51007"/>
    </source>
</evidence>
<dbReference type="PROSITE" id="PS51007">
    <property type="entry name" value="CYTC"/>
    <property type="match status" value="1"/>
</dbReference>
<keyword evidence="2 4" id="KW-0479">Metal-binding</keyword>
<dbReference type="GO" id="GO:0009055">
    <property type="term" value="F:electron transfer activity"/>
    <property type="evidence" value="ECO:0007669"/>
    <property type="project" value="InterPro"/>
</dbReference>
<sequence>MRVPKCPWLLVLLVAAGAVQAEPGAARQAELRHLLEQDCGSCHGLTLKGGLGPALTQQAMQRLPQELYVNTILDGRPGTPMPPWRGILTEDEVRWLVEGLRSGF</sequence>
<feature type="signal peptide" evidence="5">
    <location>
        <begin position="1"/>
        <end position="21"/>
    </location>
</feature>
<keyword evidence="1 4" id="KW-0349">Heme</keyword>
<evidence type="ECO:0000256" key="1">
    <source>
        <dbReference type="ARBA" id="ARBA00022617"/>
    </source>
</evidence>
<evidence type="ECO:0000313" key="7">
    <source>
        <dbReference type="EMBL" id="BAZ92865.1"/>
    </source>
</evidence>
<proteinExistence type="predicted"/>
<dbReference type="GO" id="GO:0020037">
    <property type="term" value="F:heme binding"/>
    <property type="evidence" value="ECO:0007669"/>
    <property type="project" value="InterPro"/>
</dbReference>
<gene>
    <name evidence="7" type="ORF">FOKN1_0461</name>
</gene>